<evidence type="ECO:0000259" key="3">
    <source>
        <dbReference type="PROSITE" id="PS51272"/>
    </source>
</evidence>
<dbReference type="AlphaFoldDB" id="A0A9E7DKC8"/>
<reference evidence="4" key="1">
    <citation type="submission" date="2022-04" db="EMBL/GenBank/DDBJ databases">
        <title>Complete genome sequences of Ezakiella coagulans and Fenollaria massiliensis.</title>
        <authorList>
            <person name="France M.T."/>
            <person name="Clifford J."/>
            <person name="Narina S."/>
            <person name="Rutt L."/>
            <person name="Ravel J."/>
        </authorList>
    </citation>
    <scope>NUCLEOTIDE SEQUENCE</scope>
    <source>
        <strain evidence="4">C0061C2</strain>
    </source>
</reference>
<dbReference type="PROSITE" id="PS51272">
    <property type="entry name" value="SLH"/>
    <property type="match status" value="2"/>
</dbReference>
<protein>
    <submittedName>
        <fullName evidence="4">S-layer homology domain-containing protein</fullName>
    </submittedName>
</protein>
<keyword evidence="5" id="KW-1185">Reference proteome</keyword>
<feature type="domain" description="SLH" evidence="3">
    <location>
        <begin position="21"/>
        <end position="84"/>
    </location>
</feature>
<evidence type="ECO:0000256" key="1">
    <source>
        <dbReference type="ARBA" id="ARBA00022737"/>
    </source>
</evidence>
<dbReference type="KEGG" id="fms:M1R53_01905"/>
<organism evidence="4 5">
    <name type="scientific">Fenollaria massiliensis</name>
    <dbReference type="NCBI Taxonomy" id="938288"/>
    <lineage>
        <taxon>Bacteria</taxon>
        <taxon>Bacillati</taxon>
        <taxon>Bacillota</taxon>
        <taxon>Clostridia</taxon>
        <taxon>Eubacteriales</taxon>
        <taxon>Fenollaria</taxon>
    </lineage>
</organism>
<feature type="domain" description="SLH" evidence="3">
    <location>
        <begin position="138"/>
        <end position="201"/>
    </location>
</feature>
<dbReference type="InterPro" id="IPR001119">
    <property type="entry name" value="SLH_dom"/>
</dbReference>
<sequence>MKKKLAIIISLILVAIFSVNLVAASYKDLDGHWAKDYIDDGGALELFDKREDGSFGANEKLSKAEVIGAINRLTGVIEESDISFTDIKEDDPYYKEYKKAVYTGFIEDKADKAEPKKLVSRSEAVAMLAIVYGIDAKEDKGAFTDLEGVKEAGYINALNELGLLIGYPDGTFKPNDNITRAEFISLVAVIYKRLGTPVRYPANYKDADKSELKKLLMNGMGYAKKASDELAKAYEFAYANAKLVLNNKKAIVSEIESACEKLSDAIDAIKEENAETKSDEAKVEEASSDKDELKDLIKMADAMIKMDDSDYYKDNYERALENLKTVLKNAKEILKYDEISEEDLEGAKTALEDGINALYADQNAIDEIKDAINYLKDLNKDIKNADVDGLIEEAEKLIVSKPMHDEADAMVYKLDDAINMLLNTMDENSKLAEMMKEALKNLKAITQSRISDLEDKSYTLIRLINRNKNHKDEDEKEKLYKALDDASKVKEAYDNAVQDLKDMSEEVKYYEGLIEDFGLNEKNEERLAVEEILALAKTASRGYGKISTAKISEIWDKLDSIQETLASEIDLDTQISKAEDFIKSNKIKLNKDDAALIDSAPDILTQEKLVKEDIDTKKKALEELVTRLYKDIKDVKDAKESIKTADDILKYDSSLKNLINKKKALQGAIASKNNAAIKKANKELNSEIAKILPIKFIYNSRDIEGQIVSFDMKGDMTMDEVKRLVYAIYPCGTGLNSHAMKINVTSETNQDLAVRDASKKIVKFRKPSNKEKIRIKFSYDFAGRTYSATLEYRPEEKAKRFKNILGIYRALEGEAIDEEFFKTYEGSEAALFDTVTSKDVSDELKVKVMKDGKEIELNEETNKLKKGEYDLIFYYLDGKEEIVYEASSKLIVDKTLNTKELLYIFNPDDASYFVPMRNADGRLVFAFNIKDKNFKLPSTVKIFNQDSGEAFLNKDGKSDIKIKFIDAATKDINKKEDIKGQIYLMLLEDVEGSLGDRKITLKTGDIAEVSVIK</sequence>
<dbReference type="EMBL" id="CP096649">
    <property type="protein sequence ID" value="UQK59434.1"/>
    <property type="molecule type" value="Genomic_DNA"/>
</dbReference>
<dbReference type="RefSeq" id="WP_249242878.1">
    <property type="nucleotide sequence ID" value="NZ_CP096649.1"/>
</dbReference>
<feature type="coiled-coil region" evidence="2">
    <location>
        <begin position="252"/>
        <end position="333"/>
    </location>
</feature>
<evidence type="ECO:0000313" key="5">
    <source>
        <dbReference type="Proteomes" id="UP000831151"/>
    </source>
</evidence>
<proteinExistence type="predicted"/>
<feature type="coiled-coil region" evidence="2">
    <location>
        <begin position="618"/>
        <end position="675"/>
    </location>
</feature>
<gene>
    <name evidence="4" type="ORF">M1R53_01905</name>
</gene>
<accession>A0A9E7DKC8</accession>
<evidence type="ECO:0000313" key="4">
    <source>
        <dbReference type="EMBL" id="UQK59434.1"/>
    </source>
</evidence>
<keyword evidence="1" id="KW-0677">Repeat</keyword>
<dbReference type="Proteomes" id="UP000831151">
    <property type="component" value="Chromosome"/>
</dbReference>
<name>A0A9E7DKC8_9FIRM</name>
<evidence type="ECO:0000256" key="2">
    <source>
        <dbReference type="SAM" id="Coils"/>
    </source>
</evidence>
<dbReference type="Pfam" id="PF00395">
    <property type="entry name" value="SLH"/>
    <property type="match status" value="2"/>
</dbReference>
<keyword evidence="2" id="KW-0175">Coiled coil</keyword>